<dbReference type="Pfam" id="PF04203">
    <property type="entry name" value="Sortase"/>
    <property type="match status" value="1"/>
</dbReference>
<dbReference type="InterPro" id="IPR009835">
    <property type="entry name" value="SrtB"/>
</dbReference>
<proteinExistence type="predicted"/>
<dbReference type="CDD" id="cd05826">
    <property type="entry name" value="Sortase_B"/>
    <property type="match status" value="1"/>
</dbReference>
<evidence type="ECO:0000313" key="3">
    <source>
        <dbReference type="EMBL" id="MBC8534227.1"/>
    </source>
</evidence>
<evidence type="ECO:0000313" key="4">
    <source>
        <dbReference type="Proteomes" id="UP000651482"/>
    </source>
</evidence>
<sequence length="282" mass="32033">MKKKICMILIAVFVAVLGTSTYFIIDHYKESNKQAELYGELADLVNAAAQTDAATEPAEQIPYSEEKMLLPELAELYQQNGDLVGWISIADTNINYPVMQSVNEPNFYLKHGFDKKYSDYGCPYVQEDCDVQEPSDNLVIYGHHMSNGSMFAHLEKFKSKDFWSEHRMITFNTLTDKQEYEIVAVFRTVVYTDSPEAFKFYRFIDAESANEFDDFIAKCKELSFYDTGVTAEYGDKFITLSTCEYSRNNSRLVVVAKRITEDGGADAAKTHAEATAEGERPN</sequence>
<name>A0A926HNH9_9FIRM</name>
<reference evidence="3" key="1">
    <citation type="submission" date="2020-08" db="EMBL/GenBank/DDBJ databases">
        <title>Genome public.</title>
        <authorList>
            <person name="Liu C."/>
            <person name="Sun Q."/>
        </authorList>
    </citation>
    <scope>NUCLEOTIDE SEQUENCE</scope>
    <source>
        <strain evidence="3">NSJ-40</strain>
    </source>
</reference>
<dbReference type="InterPro" id="IPR023365">
    <property type="entry name" value="Sortase_dom-sf"/>
</dbReference>
<evidence type="ECO:0000256" key="2">
    <source>
        <dbReference type="PIRSR" id="PIRSR605754-1"/>
    </source>
</evidence>
<dbReference type="Gene3D" id="2.40.260.10">
    <property type="entry name" value="Sortase"/>
    <property type="match status" value="1"/>
</dbReference>
<dbReference type="AlphaFoldDB" id="A0A926HNH9"/>
<gene>
    <name evidence="3" type="ORF">IAG03_09545</name>
</gene>
<evidence type="ECO:0000256" key="1">
    <source>
        <dbReference type="ARBA" id="ARBA00022801"/>
    </source>
</evidence>
<dbReference type="RefSeq" id="WP_249319865.1">
    <property type="nucleotide sequence ID" value="NZ_JACRSN010000014.1"/>
</dbReference>
<keyword evidence="4" id="KW-1185">Reference proteome</keyword>
<dbReference type="Proteomes" id="UP000651482">
    <property type="component" value="Unassembled WGS sequence"/>
</dbReference>
<dbReference type="InterPro" id="IPR005754">
    <property type="entry name" value="Sortase"/>
</dbReference>
<keyword evidence="1" id="KW-0378">Hydrolase</keyword>
<feature type="active site" description="Acyl-thioester intermediate" evidence="2">
    <location>
        <position position="243"/>
    </location>
</feature>
<accession>A0A926HNH9</accession>
<organism evidence="3 4">
    <name type="scientific">Yeguia hominis</name>
    <dbReference type="NCBI Taxonomy" id="2763662"/>
    <lineage>
        <taxon>Bacteria</taxon>
        <taxon>Bacillati</taxon>
        <taxon>Bacillota</taxon>
        <taxon>Clostridia</taxon>
        <taxon>Eubacteriales</taxon>
        <taxon>Yeguiaceae</taxon>
        <taxon>Yeguia</taxon>
    </lineage>
</organism>
<comment type="caution">
    <text evidence="3">The sequence shown here is derived from an EMBL/GenBank/DDBJ whole genome shotgun (WGS) entry which is preliminary data.</text>
</comment>
<protein>
    <submittedName>
        <fullName evidence="3">Class B sortase</fullName>
    </submittedName>
</protein>
<feature type="active site" description="Proton donor/acceptor" evidence="2">
    <location>
        <position position="143"/>
    </location>
</feature>
<dbReference type="GO" id="GO:0016787">
    <property type="term" value="F:hydrolase activity"/>
    <property type="evidence" value="ECO:0007669"/>
    <property type="project" value="UniProtKB-KW"/>
</dbReference>
<dbReference type="SUPFAM" id="SSF63817">
    <property type="entry name" value="Sortase"/>
    <property type="match status" value="1"/>
</dbReference>
<dbReference type="EMBL" id="JACRSN010000014">
    <property type="protein sequence ID" value="MBC8534227.1"/>
    <property type="molecule type" value="Genomic_DNA"/>
</dbReference>